<evidence type="ECO:0000256" key="2">
    <source>
        <dbReference type="SAM" id="Phobius"/>
    </source>
</evidence>
<dbReference type="Gene3D" id="2.30.240.10">
    <property type="entry name" value="At5g01610-like"/>
    <property type="match status" value="1"/>
</dbReference>
<sequence>MASLMAIVPLSGKQETAEQAPKPINGSELIWAVEEEKQLQGQHQESIEDQPSQVDENHNRVEENPNQVEKSEEVVQGSYEHEKEVYNQVPTMDICESLFGYWPCLARDFKRGNGNDCLFGSSNSYGEIRDDGSNYLHFCLSFLHKMSLTPISLLTLCILLLLLLLLPPTATLTLHNLLQSQGLPAGLFPDNVKSYNLDQMGHLEVHLDRSCMTKFETRVYFESIVRANLSYGVLRGLEGLTQEELFLWLPVKGISVSDPSSGLILFDIGVAHKQLSLSLFEEPPVCKPQSQASIPGFAQLRAYHSRIPEIH</sequence>
<dbReference type="PANTHER" id="PTHR31676">
    <property type="entry name" value="T31J12.3 PROTEIN-RELATED"/>
    <property type="match status" value="1"/>
</dbReference>
<keyword evidence="2" id="KW-0812">Transmembrane</keyword>
<dbReference type="Pfam" id="PF04398">
    <property type="entry name" value="DUF538"/>
    <property type="match status" value="1"/>
</dbReference>
<dbReference type="FunFam" id="2.30.240.10:FF:000002">
    <property type="entry name" value="Uncharacterized protein At3g07460"/>
    <property type="match status" value="1"/>
</dbReference>
<dbReference type="SUPFAM" id="SSF141562">
    <property type="entry name" value="At5g01610-like"/>
    <property type="match status" value="1"/>
</dbReference>
<evidence type="ECO:0000313" key="4">
    <source>
        <dbReference type="Proteomes" id="UP000290289"/>
    </source>
</evidence>
<evidence type="ECO:0000256" key="1">
    <source>
        <dbReference type="SAM" id="MobiDB-lite"/>
    </source>
</evidence>
<proteinExistence type="predicted"/>
<protein>
    <submittedName>
        <fullName evidence="3">Uncharacterized protein</fullName>
    </submittedName>
</protein>
<dbReference type="Proteomes" id="UP000290289">
    <property type="component" value="Chromosome 10"/>
</dbReference>
<accession>A0A498IS37</accession>
<reference evidence="3 4" key="1">
    <citation type="submission" date="2018-10" db="EMBL/GenBank/DDBJ databases">
        <title>A high-quality apple genome assembly.</title>
        <authorList>
            <person name="Hu J."/>
        </authorList>
    </citation>
    <scope>NUCLEOTIDE SEQUENCE [LARGE SCALE GENOMIC DNA]</scope>
    <source>
        <strain evidence="4">cv. HFTH1</strain>
        <tissue evidence="3">Young leaf</tissue>
    </source>
</reference>
<feature type="region of interest" description="Disordered" evidence="1">
    <location>
        <begin position="11"/>
        <end position="72"/>
    </location>
</feature>
<feature type="compositionally biased region" description="Basic and acidic residues" evidence="1">
    <location>
        <begin position="55"/>
        <end position="72"/>
    </location>
</feature>
<keyword evidence="4" id="KW-1185">Reference proteome</keyword>
<comment type="caution">
    <text evidence="3">The sequence shown here is derived from an EMBL/GenBank/DDBJ whole genome shotgun (WGS) entry which is preliminary data.</text>
</comment>
<dbReference type="EMBL" id="RDQH01000336">
    <property type="protein sequence ID" value="RXH86029.1"/>
    <property type="molecule type" value="Genomic_DNA"/>
</dbReference>
<evidence type="ECO:0000313" key="3">
    <source>
        <dbReference type="EMBL" id="RXH86029.1"/>
    </source>
</evidence>
<keyword evidence="2" id="KW-0472">Membrane</keyword>
<dbReference type="InterPro" id="IPR007493">
    <property type="entry name" value="DUF538"/>
</dbReference>
<dbReference type="PANTHER" id="PTHR31676:SF28">
    <property type="entry name" value="TRANSMEMBRANE PROTEIN"/>
    <property type="match status" value="1"/>
</dbReference>
<keyword evidence="2" id="KW-1133">Transmembrane helix</keyword>
<feature type="transmembrane region" description="Helical" evidence="2">
    <location>
        <begin position="151"/>
        <end position="170"/>
    </location>
</feature>
<dbReference type="AlphaFoldDB" id="A0A498IS37"/>
<name>A0A498IS37_MALDO</name>
<gene>
    <name evidence="3" type="ORF">DVH24_017082</name>
</gene>
<organism evidence="3 4">
    <name type="scientific">Malus domestica</name>
    <name type="common">Apple</name>
    <name type="synonym">Pyrus malus</name>
    <dbReference type="NCBI Taxonomy" id="3750"/>
    <lineage>
        <taxon>Eukaryota</taxon>
        <taxon>Viridiplantae</taxon>
        <taxon>Streptophyta</taxon>
        <taxon>Embryophyta</taxon>
        <taxon>Tracheophyta</taxon>
        <taxon>Spermatophyta</taxon>
        <taxon>Magnoliopsida</taxon>
        <taxon>eudicotyledons</taxon>
        <taxon>Gunneridae</taxon>
        <taxon>Pentapetalae</taxon>
        <taxon>rosids</taxon>
        <taxon>fabids</taxon>
        <taxon>Rosales</taxon>
        <taxon>Rosaceae</taxon>
        <taxon>Amygdaloideae</taxon>
        <taxon>Maleae</taxon>
        <taxon>Malus</taxon>
    </lineage>
</organism>
<feature type="compositionally biased region" description="Polar residues" evidence="1">
    <location>
        <begin position="39"/>
        <end position="54"/>
    </location>
</feature>
<dbReference type="InterPro" id="IPR036758">
    <property type="entry name" value="At5g01610-like"/>
</dbReference>